<comment type="caution">
    <text evidence="1">The sequence shown here is derived from an EMBL/GenBank/DDBJ whole genome shotgun (WGS) entry which is preliminary data.</text>
</comment>
<accession>A0AAV4RDC4</accession>
<gene>
    <name evidence="1" type="ORF">CDAR_602141</name>
</gene>
<dbReference type="Proteomes" id="UP001054837">
    <property type="component" value="Unassembled WGS sequence"/>
</dbReference>
<evidence type="ECO:0000313" key="1">
    <source>
        <dbReference type="EMBL" id="GIY18326.1"/>
    </source>
</evidence>
<name>A0AAV4RDC4_9ARAC</name>
<reference evidence="1 2" key="1">
    <citation type="submission" date="2021-06" db="EMBL/GenBank/DDBJ databases">
        <title>Caerostris darwini draft genome.</title>
        <authorList>
            <person name="Kono N."/>
            <person name="Arakawa K."/>
        </authorList>
    </citation>
    <scope>NUCLEOTIDE SEQUENCE [LARGE SCALE GENOMIC DNA]</scope>
</reference>
<evidence type="ECO:0000313" key="2">
    <source>
        <dbReference type="Proteomes" id="UP001054837"/>
    </source>
</evidence>
<keyword evidence="2" id="KW-1185">Reference proteome</keyword>
<dbReference type="AlphaFoldDB" id="A0AAV4RDC4"/>
<sequence length="111" mass="12371">MPAKTSILQFSFADARSIFSRGFTSRSSLQVAKISVPQKIRLNISCRRARKSFLLLSPMICCPLIRQKYSVPISDGIDASAPCQREILKAKRELTHCTPDPTSVANITVCW</sequence>
<organism evidence="1 2">
    <name type="scientific">Caerostris darwini</name>
    <dbReference type="NCBI Taxonomy" id="1538125"/>
    <lineage>
        <taxon>Eukaryota</taxon>
        <taxon>Metazoa</taxon>
        <taxon>Ecdysozoa</taxon>
        <taxon>Arthropoda</taxon>
        <taxon>Chelicerata</taxon>
        <taxon>Arachnida</taxon>
        <taxon>Araneae</taxon>
        <taxon>Araneomorphae</taxon>
        <taxon>Entelegynae</taxon>
        <taxon>Araneoidea</taxon>
        <taxon>Araneidae</taxon>
        <taxon>Caerostris</taxon>
    </lineage>
</organism>
<protein>
    <submittedName>
        <fullName evidence="1">Uncharacterized protein</fullName>
    </submittedName>
</protein>
<proteinExistence type="predicted"/>
<dbReference type="EMBL" id="BPLQ01005889">
    <property type="protein sequence ID" value="GIY18326.1"/>
    <property type="molecule type" value="Genomic_DNA"/>
</dbReference>